<gene>
    <name evidence="1" type="ORF">EVC00_050</name>
</gene>
<protein>
    <submittedName>
        <fullName evidence="1">Uncharacterized protein</fullName>
    </submittedName>
</protein>
<sequence>MPARKIYSYSAVKRVLAGGKKTKSKTRTVVTKNIPSIK</sequence>
<evidence type="ECO:0000313" key="1">
    <source>
        <dbReference type="EMBL" id="QIG73156.1"/>
    </source>
</evidence>
<reference evidence="1 2" key="1">
    <citation type="submission" date="2020-01" db="EMBL/GenBank/DDBJ databases">
        <title>Patterns of diversity and host range of bacteriophage communities associated with bean-nodulatin bacteria.</title>
        <authorList>
            <person name="Vann Cauwenberghe J."/>
            <person name="Santamaria R.I."/>
            <person name="Bustos P."/>
            <person name="Juarez S."/>
            <person name="Gonzalez V."/>
        </authorList>
    </citation>
    <scope>NUCLEOTIDE SEQUENCE [LARGE SCALE GENOMIC DNA]</scope>
</reference>
<dbReference type="EMBL" id="MN988528">
    <property type="protein sequence ID" value="QIG73156.1"/>
    <property type="molecule type" value="Genomic_DNA"/>
</dbReference>
<proteinExistence type="predicted"/>
<accession>A0A7S5RCX5</accession>
<name>A0A7S5RCX5_9CAUD</name>
<dbReference type="Proteomes" id="UP000642258">
    <property type="component" value="Segment"/>
</dbReference>
<keyword evidence="2" id="KW-1185">Reference proteome</keyword>
<evidence type="ECO:0000313" key="2">
    <source>
        <dbReference type="Proteomes" id="UP000642258"/>
    </source>
</evidence>
<organism evidence="1 2">
    <name type="scientific">Rhizobium phage RHph_N37</name>
    <dbReference type="NCBI Taxonomy" id="2509749"/>
    <lineage>
        <taxon>Viruses</taxon>
        <taxon>Duplodnaviria</taxon>
        <taxon>Heunggongvirae</taxon>
        <taxon>Uroviricota</taxon>
        <taxon>Caudoviricetes</taxon>
        <taxon>Autographivirales</taxon>
        <taxon>Dunnvirinae</taxon>
        <taxon>Cuernavacavirus</taxon>
        <taxon>Cuernavacavirus RHphN37</taxon>
    </lineage>
</organism>